<dbReference type="GO" id="GO:0006654">
    <property type="term" value="P:phosphatidic acid biosynthetic process"/>
    <property type="evidence" value="ECO:0007669"/>
    <property type="project" value="TreeGrafter"/>
</dbReference>
<evidence type="ECO:0000313" key="8">
    <source>
        <dbReference type="Proteomes" id="UP000025171"/>
    </source>
</evidence>
<evidence type="ECO:0000256" key="5">
    <source>
        <dbReference type="SAM" id="Phobius"/>
    </source>
</evidence>
<proteinExistence type="predicted"/>
<dbReference type="RefSeq" id="WP_035613787.1">
    <property type="nucleotide sequence ID" value="NZ_ARYK01000001.1"/>
</dbReference>
<dbReference type="InterPro" id="IPR002123">
    <property type="entry name" value="Plipid/glycerol_acylTrfase"/>
</dbReference>
<keyword evidence="3 7" id="KW-0012">Acyltransferase</keyword>
<dbReference type="CDD" id="cd07989">
    <property type="entry name" value="LPLAT_AGPAT-like"/>
    <property type="match status" value="1"/>
</dbReference>
<keyword evidence="5" id="KW-0812">Transmembrane</keyword>
<dbReference type="AlphaFoldDB" id="A0A059FVC2"/>
<feature type="region of interest" description="Disordered" evidence="4">
    <location>
        <begin position="235"/>
        <end position="268"/>
    </location>
</feature>
<dbReference type="EMBL" id="ARYK01000001">
    <property type="protein sequence ID" value="KCZ94527.1"/>
    <property type="molecule type" value="Genomic_DNA"/>
</dbReference>
<sequence>MRGFLFTVTYYLLSVGYVLVSLPFLALPGRGPVSLIIRSYTRAMNLNLRLIGGISKEVRGRENLPDGAFIIAAKHQSWGDGYLIYPEVKNLAFVTGDHLEKFPLVGGILRKLGAIVIDTCGGGDRKAESLREGMEVARQEGRRILIYPEGHLAPVDHHFRYKPGVWHMAEAMGVPVVPVATNIGVFWKQQETRKTPGRAVIEFLSPIPVGLPKDEFMAQLTEVVEARTAELVAEARGGPATRATLIPDPPNGTDAKPASEDPASLSQA</sequence>
<dbReference type="Proteomes" id="UP000025171">
    <property type="component" value="Unassembled WGS sequence"/>
</dbReference>
<evidence type="ECO:0000256" key="3">
    <source>
        <dbReference type="ARBA" id="ARBA00023315"/>
    </source>
</evidence>
<feature type="domain" description="Phospholipid/glycerol acyltransferase" evidence="6">
    <location>
        <begin position="69"/>
        <end position="184"/>
    </location>
</feature>
<comment type="caution">
    <text evidence="7">The sequence shown here is derived from an EMBL/GenBank/DDBJ whole genome shotgun (WGS) entry which is preliminary data.</text>
</comment>
<keyword evidence="8" id="KW-1185">Reference proteome</keyword>
<comment type="pathway">
    <text evidence="1">Lipid metabolism.</text>
</comment>
<dbReference type="GO" id="GO:0003841">
    <property type="term" value="F:1-acylglycerol-3-phosphate O-acyltransferase activity"/>
    <property type="evidence" value="ECO:0007669"/>
    <property type="project" value="TreeGrafter"/>
</dbReference>
<dbReference type="OrthoDB" id="5290997at2"/>
<protein>
    <submittedName>
        <fullName evidence="7">Acyltransferase family protein</fullName>
    </submittedName>
</protein>
<evidence type="ECO:0000259" key="6">
    <source>
        <dbReference type="SMART" id="SM00563"/>
    </source>
</evidence>
<dbReference type="STRING" id="1280950.HJO_04095"/>
<evidence type="ECO:0000256" key="2">
    <source>
        <dbReference type="ARBA" id="ARBA00022679"/>
    </source>
</evidence>
<organism evidence="7 8">
    <name type="scientific">Hyphomonas johnsonii MHS-2</name>
    <dbReference type="NCBI Taxonomy" id="1280950"/>
    <lineage>
        <taxon>Bacteria</taxon>
        <taxon>Pseudomonadati</taxon>
        <taxon>Pseudomonadota</taxon>
        <taxon>Alphaproteobacteria</taxon>
        <taxon>Hyphomonadales</taxon>
        <taxon>Hyphomonadaceae</taxon>
        <taxon>Hyphomonas</taxon>
    </lineage>
</organism>
<reference evidence="7 8" key="1">
    <citation type="journal article" date="2014" name="Antonie Van Leeuwenhoek">
        <title>Hyphomonas beringensis sp. nov. and Hyphomonas chukchiensis sp. nov., isolated from surface seawater of the Bering Sea and Chukchi Sea.</title>
        <authorList>
            <person name="Li C."/>
            <person name="Lai Q."/>
            <person name="Li G."/>
            <person name="Dong C."/>
            <person name="Wang J."/>
            <person name="Liao Y."/>
            <person name="Shao Z."/>
        </authorList>
    </citation>
    <scope>NUCLEOTIDE SEQUENCE [LARGE SCALE GENOMIC DNA]</scope>
    <source>
        <strain evidence="7 8">MHS-2</strain>
    </source>
</reference>
<feature type="transmembrane region" description="Helical" evidence="5">
    <location>
        <begin position="6"/>
        <end position="27"/>
    </location>
</feature>
<evidence type="ECO:0000313" key="7">
    <source>
        <dbReference type="EMBL" id="KCZ94527.1"/>
    </source>
</evidence>
<evidence type="ECO:0000256" key="1">
    <source>
        <dbReference type="ARBA" id="ARBA00005189"/>
    </source>
</evidence>
<evidence type="ECO:0000256" key="4">
    <source>
        <dbReference type="SAM" id="MobiDB-lite"/>
    </source>
</evidence>
<keyword evidence="2 7" id="KW-0808">Transferase</keyword>
<keyword evidence="5" id="KW-0472">Membrane</keyword>
<keyword evidence="5" id="KW-1133">Transmembrane helix</keyword>
<dbReference type="PANTHER" id="PTHR10434:SF40">
    <property type="entry name" value="1-ACYL-SN-GLYCEROL-3-PHOSPHATE ACYLTRANSFERASE"/>
    <property type="match status" value="1"/>
</dbReference>
<gene>
    <name evidence="7" type="ORF">HJO_04095</name>
</gene>
<dbReference type="Pfam" id="PF01553">
    <property type="entry name" value="Acyltransferase"/>
    <property type="match status" value="1"/>
</dbReference>
<dbReference type="PANTHER" id="PTHR10434">
    <property type="entry name" value="1-ACYL-SN-GLYCEROL-3-PHOSPHATE ACYLTRANSFERASE"/>
    <property type="match status" value="1"/>
</dbReference>
<dbReference type="PATRIC" id="fig|1280950.3.peg.834"/>
<dbReference type="eggNOG" id="COG0204">
    <property type="taxonomic scope" value="Bacteria"/>
</dbReference>
<name>A0A059FVC2_9PROT</name>
<dbReference type="SMART" id="SM00563">
    <property type="entry name" value="PlsC"/>
    <property type="match status" value="1"/>
</dbReference>
<accession>A0A059FVC2</accession>
<dbReference type="SUPFAM" id="SSF69593">
    <property type="entry name" value="Glycerol-3-phosphate (1)-acyltransferase"/>
    <property type="match status" value="1"/>
</dbReference>